<dbReference type="GO" id="GO:0005789">
    <property type="term" value="C:endoplasmic reticulum membrane"/>
    <property type="evidence" value="ECO:0007669"/>
    <property type="project" value="UniProtKB-SubCell"/>
</dbReference>
<protein>
    <recommendedName>
        <fullName evidence="12">Thioredoxin domain-containing protein</fullName>
    </recommendedName>
</protein>
<evidence type="ECO:0000256" key="8">
    <source>
        <dbReference type="ARBA" id="ARBA00023284"/>
    </source>
</evidence>
<feature type="chain" id="PRO_5002270324" description="Thioredoxin domain-containing protein" evidence="11">
    <location>
        <begin position="26"/>
        <end position="261"/>
    </location>
</feature>
<dbReference type="PhylomeDB" id="A0A0D2X141"/>
<evidence type="ECO:0000256" key="4">
    <source>
        <dbReference type="ARBA" id="ARBA00022824"/>
    </source>
</evidence>
<keyword evidence="5" id="KW-0249">Electron transport</keyword>
<evidence type="ECO:0000256" key="11">
    <source>
        <dbReference type="SAM" id="SignalP"/>
    </source>
</evidence>
<dbReference type="eggNOG" id="KOG0913">
    <property type="taxonomic scope" value="Eukaryota"/>
</dbReference>
<dbReference type="SUPFAM" id="SSF52833">
    <property type="entry name" value="Thioredoxin-like"/>
    <property type="match status" value="1"/>
</dbReference>
<keyword evidence="8" id="KW-0676">Redox-active center</keyword>
<feature type="transmembrane region" description="Helical" evidence="10">
    <location>
        <begin position="182"/>
        <end position="209"/>
    </location>
</feature>
<proteinExistence type="predicted"/>
<dbReference type="OrthoDB" id="7869097at2759"/>
<keyword evidence="2" id="KW-0813">Transport</keyword>
<dbReference type="AlphaFoldDB" id="A0A0D2X141"/>
<dbReference type="RefSeq" id="XP_004364365.1">
    <property type="nucleotide sequence ID" value="XM_004364308.2"/>
</dbReference>
<keyword evidence="10" id="KW-0472">Membrane</keyword>
<dbReference type="Proteomes" id="UP000008743">
    <property type="component" value="Unassembled WGS sequence"/>
</dbReference>
<dbReference type="PROSITE" id="PS51352">
    <property type="entry name" value="THIOREDOXIN_2"/>
    <property type="match status" value="1"/>
</dbReference>
<dbReference type="InterPro" id="IPR052454">
    <property type="entry name" value="TMX_domain-containing"/>
</dbReference>
<evidence type="ECO:0000256" key="10">
    <source>
        <dbReference type="SAM" id="Phobius"/>
    </source>
</evidence>
<dbReference type="InterPro" id="IPR036249">
    <property type="entry name" value="Thioredoxin-like_sf"/>
</dbReference>
<keyword evidence="7" id="KW-1015">Disulfide bond</keyword>
<comment type="subcellular location">
    <subcellularLocation>
        <location evidence="1">Endoplasmic reticulum membrane</location>
        <topology evidence="1">Single-pass membrane protein</topology>
    </subcellularLocation>
</comment>
<evidence type="ECO:0000313" key="13">
    <source>
        <dbReference type="EMBL" id="KJE90149.1"/>
    </source>
</evidence>
<dbReference type="STRING" id="595528.A0A0D2X141"/>
<dbReference type="Gene3D" id="3.40.30.10">
    <property type="entry name" value="Glutaredoxin"/>
    <property type="match status" value="1"/>
</dbReference>
<evidence type="ECO:0000256" key="7">
    <source>
        <dbReference type="ARBA" id="ARBA00023157"/>
    </source>
</evidence>
<keyword evidence="10" id="KW-0812">Transmembrane</keyword>
<keyword evidence="4" id="KW-0256">Endoplasmic reticulum</keyword>
<name>A0A0D2X141_CAPO3</name>
<evidence type="ECO:0000256" key="2">
    <source>
        <dbReference type="ARBA" id="ARBA00022448"/>
    </source>
</evidence>
<feature type="signal peptide" evidence="11">
    <location>
        <begin position="1"/>
        <end position="25"/>
    </location>
</feature>
<dbReference type="EMBL" id="KE346361">
    <property type="protein sequence ID" value="KJE90149.1"/>
    <property type="molecule type" value="Genomic_DNA"/>
</dbReference>
<gene>
    <name evidence="13" type="ORF">CAOG_001497</name>
</gene>
<feature type="domain" description="Thioredoxin" evidence="12">
    <location>
        <begin position="14"/>
        <end position="135"/>
    </location>
</feature>
<evidence type="ECO:0000256" key="6">
    <source>
        <dbReference type="ARBA" id="ARBA00022989"/>
    </source>
</evidence>
<feature type="compositionally biased region" description="Low complexity" evidence="9">
    <location>
        <begin position="223"/>
        <end position="245"/>
    </location>
</feature>
<sequence length="261" mass="28290">MRFSLCALFLVVAAAAFVAAPAASAAASHDRPAPFIIALDTSNFDEKVAHGEWLVAFKADWCGYCKRLHPDFESLARESIINVGEVDISKNSALAARFMISALPTVYHIVNGEIRTYTKTRSLNDIRDYITREEWRNDEPTPFWKSPLAPHFRVLGLTLSLGAMAQDYYKVLTEDYQFSQAAVIAIFVGAIIAAGIAFSFVLLFIMAFVDLIRGTKPAPAPQPRGATAQTTGAPAQAAATSAEPGQPAPTIGKSPRTKKID</sequence>
<dbReference type="PANTHER" id="PTHR46107:SF3">
    <property type="entry name" value="THIOREDOXIN DOMAIN-CONTAINING PROTEIN"/>
    <property type="match status" value="1"/>
</dbReference>
<dbReference type="OMA" id="PLMSCMA"/>
<evidence type="ECO:0000256" key="5">
    <source>
        <dbReference type="ARBA" id="ARBA00022982"/>
    </source>
</evidence>
<dbReference type="InParanoid" id="A0A0D2X141"/>
<accession>A0A0D2X141</accession>
<evidence type="ECO:0000259" key="12">
    <source>
        <dbReference type="PROSITE" id="PS51352"/>
    </source>
</evidence>
<feature type="region of interest" description="Disordered" evidence="9">
    <location>
        <begin position="218"/>
        <end position="261"/>
    </location>
</feature>
<evidence type="ECO:0000256" key="3">
    <source>
        <dbReference type="ARBA" id="ARBA00022729"/>
    </source>
</evidence>
<keyword evidence="14" id="KW-1185">Reference proteome</keyword>
<reference evidence="14" key="1">
    <citation type="submission" date="2011-02" db="EMBL/GenBank/DDBJ databases">
        <title>The Genome Sequence of Capsaspora owczarzaki ATCC 30864.</title>
        <authorList>
            <person name="Russ C."/>
            <person name="Cuomo C."/>
            <person name="Burger G."/>
            <person name="Gray M.W."/>
            <person name="Holland P.W.H."/>
            <person name="King N."/>
            <person name="Lang F.B.F."/>
            <person name="Roger A.J."/>
            <person name="Ruiz-Trillo I."/>
            <person name="Young S.K."/>
            <person name="Zeng Q."/>
            <person name="Gargeya S."/>
            <person name="Alvarado L."/>
            <person name="Berlin A."/>
            <person name="Chapman S.B."/>
            <person name="Chen Z."/>
            <person name="Freedman E."/>
            <person name="Gellesch M."/>
            <person name="Goldberg J."/>
            <person name="Griggs A."/>
            <person name="Gujja S."/>
            <person name="Heilman E."/>
            <person name="Heiman D."/>
            <person name="Howarth C."/>
            <person name="Mehta T."/>
            <person name="Neiman D."/>
            <person name="Pearson M."/>
            <person name="Roberts A."/>
            <person name="Saif S."/>
            <person name="Shea T."/>
            <person name="Shenoy N."/>
            <person name="Sisk P."/>
            <person name="Stolte C."/>
            <person name="Sykes S."/>
            <person name="White J."/>
            <person name="Yandava C."/>
            <person name="Haas B."/>
            <person name="Nusbaum C."/>
            <person name="Birren B."/>
        </authorList>
    </citation>
    <scope>NUCLEOTIDE SEQUENCE</scope>
    <source>
        <strain evidence="14">ATCC 30864</strain>
    </source>
</reference>
<dbReference type="InterPro" id="IPR013766">
    <property type="entry name" value="Thioredoxin_domain"/>
</dbReference>
<dbReference type="GO" id="GO:0015036">
    <property type="term" value="F:disulfide oxidoreductase activity"/>
    <property type="evidence" value="ECO:0007669"/>
    <property type="project" value="TreeGrafter"/>
</dbReference>
<evidence type="ECO:0000256" key="9">
    <source>
        <dbReference type="SAM" id="MobiDB-lite"/>
    </source>
</evidence>
<dbReference type="Pfam" id="PF00085">
    <property type="entry name" value="Thioredoxin"/>
    <property type="match status" value="1"/>
</dbReference>
<evidence type="ECO:0000313" key="14">
    <source>
        <dbReference type="Proteomes" id="UP000008743"/>
    </source>
</evidence>
<keyword evidence="6 10" id="KW-1133">Transmembrane helix</keyword>
<keyword evidence="3 11" id="KW-0732">Signal</keyword>
<dbReference type="PANTHER" id="PTHR46107">
    <property type="entry name" value="DUMPY: SHORTER THAN WILD-TYPE"/>
    <property type="match status" value="1"/>
</dbReference>
<organism evidence="13 14">
    <name type="scientific">Capsaspora owczarzaki (strain ATCC 30864)</name>
    <dbReference type="NCBI Taxonomy" id="595528"/>
    <lineage>
        <taxon>Eukaryota</taxon>
        <taxon>Filasterea</taxon>
        <taxon>Capsaspora</taxon>
    </lineage>
</organism>
<evidence type="ECO:0000256" key="1">
    <source>
        <dbReference type="ARBA" id="ARBA00004389"/>
    </source>
</evidence>